<dbReference type="Gene3D" id="3.40.1090.10">
    <property type="entry name" value="Cytosolic phospholipase A2 catalytic domain"/>
    <property type="match status" value="1"/>
</dbReference>
<dbReference type="Gene3D" id="3.40.50.300">
    <property type="entry name" value="P-loop containing nucleotide triphosphate hydrolases"/>
    <property type="match status" value="1"/>
</dbReference>
<feature type="active site" description="Proton acceptor" evidence="4">
    <location>
        <position position="997"/>
    </location>
</feature>
<protein>
    <recommendedName>
        <fullName evidence="5">PNPLA domain-containing protein</fullName>
    </recommendedName>
</protein>
<evidence type="ECO:0000259" key="5">
    <source>
        <dbReference type="PROSITE" id="PS51635"/>
    </source>
</evidence>
<reference evidence="6" key="1">
    <citation type="journal article" date="2021" name="Nat. Commun.">
        <title>Genetic determinants of endophytism in the Arabidopsis root mycobiome.</title>
        <authorList>
            <person name="Mesny F."/>
            <person name="Miyauchi S."/>
            <person name="Thiergart T."/>
            <person name="Pickel B."/>
            <person name="Atanasova L."/>
            <person name="Karlsson M."/>
            <person name="Huettel B."/>
            <person name="Barry K.W."/>
            <person name="Haridas S."/>
            <person name="Chen C."/>
            <person name="Bauer D."/>
            <person name="Andreopoulos W."/>
            <person name="Pangilinan J."/>
            <person name="LaButti K."/>
            <person name="Riley R."/>
            <person name="Lipzen A."/>
            <person name="Clum A."/>
            <person name="Drula E."/>
            <person name="Henrissat B."/>
            <person name="Kohler A."/>
            <person name="Grigoriev I.V."/>
            <person name="Martin F.M."/>
            <person name="Hacquard S."/>
        </authorList>
    </citation>
    <scope>NUCLEOTIDE SEQUENCE</scope>
    <source>
        <strain evidence="6">FSSC 5 MPI-SDFR-AT-0091</strain>
    </source>
</reference>
<feature type="short sequence motif" description="GXSXG" evidence="4">
    <location>
        <begin position="831"/>
        <end position="835"/>
    </location>
</feature>
<dbReference type="InterPro" id="IPR003593">
    <property type="entry name" value="AAA+_ATPase"/>
</dbReference>
<evidence type="ECO:0000256" key="2">
    <source>
        <dbReference type="ARBA" id="ARBA00022963"/>
    </source>
</evidence>
<comment type="caution">
    <text evidence="6">The sequence shown here is derived from an EMBL/GenBank/DDBJ whole genome shotgun (WGS) entry which is preliminary data.</text>
</comment>
<dbReference type="GO" id="GO:0016042">
    <property type="term" value="P:lipid catabolic process"/>
    <property type="evidence" value="ECO:0007669"/>
    <property type="project" value="UniProtKB-UniRule"/>
</dbReference>
<gene>
    <name evidence="6" type="ORF">B0J15DRAFT_591950</name>
</gene>
<dbReference type="GO" id="GO:0046486">
    <property type="term" value="P:glycerolipid metabolic process"/>
    <property type="evidence" value="ECO:0007669"/>
    <property type="project" value="UniProtKB-ARBA"/>
</dbReference>
<keyword evidence="3 4" id="KW-0443">Lipid metabolism</keyword>
<accession>A0A9P9R7B3</accession>
<proteinExistence type="predicted"/>
<evidence type="ECO:0000256" key="1">
    <source>
        <dbReference type="ARBA" id="ARBA00022801"/>
    </source>
</evidence>
<sequence>MAAFSVSKDSGYSGGLDQLLNCVNRLPTRDKADFEVQVVEEEPAEELDRWPKPNGAFITQQAARLRISLCCRVCGKKDVPARFVLCSGCGAAHMPAHRQCLLNTRDHKPEDEEPPEFGDPCEEIDFQQWIFVSWLVDSKIPDKENATLHINDLWSTWFGVPEDQEGRFPQLCIYPRLERLIEKVLEKPQFQYPSLISFVGDTGSGKSTLIRAIVESLAPGQDYQVPVQGVAKDKFKSTSSDVRLFADPQTQSSEVPRFFVDCEGFNGSDNPVSRKIISEAREARRSSQVILDGALLPSPPDPITQHKGSALNRIDLRWGQLVLPVDVQGGGGRRQLGQVSSDTRSNVVKLVYPRLLYAFSDVVCFVTTNSRQSHEILERMFHWAKDGHERTLNQRARPGLIIVLNKMSMDTHETIWTAEKETRQLLDSFENSTRFQELQRKWEIRGRPIKTAEELIRCYYDDFRVISIPQLTRSSPAIVQNISDQIRALYSEIIAMSEKIRGKRKSFNLDLDTSSLNAYLHRSAVALGRDYRDSLDFHELSDGDVAPPRRFSEHLAQLMARMAKQRNFDTIQAVKGESQLVLQMTPYIAACIVAQIDPKGGREHEQKRKEALVDEAKRGLEQFRNRSWRCEEQDHRGERRCRNYFESHEKGHQFEAFGDNSHAPDASVENLVVGVYKSSYDPAAFIDRLWEELSKIRDRAHSISRLASAATNCNVTGITTQRTCLACLSNAPTNMLPCTPHEHGICEDCIRRYNPRTGEASVIRMNACPLGCLFSTTPWNIRVKPRTAGARILALDGGGVRGIVELVILAKIEKAVGFGIRIQDLFDLVIGTSTGGLVALGVFEKKWPLSDAIDHFSRLAKEAFSLRKVLALPGLSLLAEPFCVSKYKSSGINNALRTAFGDDYLFGQIKGGEQSGDQVKVGVVTCLDGHNHPCLLANYSRNPIEKLKDGREANDCLQRADEQGSDFQTWAAARATSAAQTLFKPYIHEATRRVYVDGATVRNNPVRLAAEEATRIWKSSSPPDIIVSLGTGIWIDEKCKYVDKPPSKIGRLLPKGIKKKIETGIDMVYATLDCDREWTDFSGPLRGRYKRNCHRLNIGLYEKPPALDDIEQLVNLRVESEIIFSRNEVGLESDHVRDRQFTTRDHTTIVAQHLVASLFYLSRGLPTTTHGGCTQCTLHCRLPPDSVGAAALTRDLNESSFRIREVSDAGEVVKPVRFLADGFHKATMSVEVELDISDGSCERFVEVRLPQSLQGMWHPIGGF</sequence>
<dbReference type="EMBL" id="JAGTJS010000005">
    <property type="protein sequence ID" value="KAH7268299.1"/>
    <property type="molecule type" value="Genomic_DNA"/>
</dbReference>
<dbReference type="GO" id="GO:0047499">
    <property type="term" value="F:calcium-independent phospholipase A2 activity"/>
    <property type="evidence" value="ECO:0007669"/>
    <property type="project" value="TreeGrafter"/>
</dbReference>
<dbReference type="PANTHER" id="PTHR24185">
    <property type="entry name" value="CALCIUM-INDEPENDENT PHOSPHOLIPASE A2-GAMMA"/>
    <property type="match status" value="1"/>
</dbReference>
<feature type="short sequence motif" description="DGA/G" evidence="4">
    <location>
        <begin position="997"/>
        <end position="999"/>
    </location>
</feature>
<dbReference type="SMART" id="SM00382">
    <property type="entry name" value="AAA"/>
    <property type="match status" value="1"/>
</dbReference>
<feature type="short sequence motif" description="GXGXXG" evidence="4">
    <location>
        <begin position="797"/>
        <end position="802"/>
    </location>
</feature>
<keyword evidence="2 4" id="KW-0442">Lipid degradation</keyword>
<organism evidence="6 7">
    <name type="scientific">Fusarium solani</name>
    <name type="common">Filamentous fungus</name>
    <dbReference type="NCBI Taxonomy" id="169388"/>
    <lineage>
        <taxon>Eukaryota</taxon>
        <taxon>Fungi</taxon>
        <taxon>Dikarya</taxon>
        <taxon>Ascomycota</taxon>
        <taxon>Pezizomycotina</taxon>
        <taxon>Sordariomycetes</taxon>
        <taxon>Hypocreomycetidae</taxon>
        <taxon>Hypocreales</taxon>
        <taxon>Nectriaceae</taxon>
        <taxon>Fusarium</taxon>
        <taxon>Fusarium solani species complex</taxon>
    </lineage>
</organism>
<dbReference type="CDD" id="cd07199">
    <property type="entry name" value="Pat17_PNPLA8_PNPLA9_like"/>
    <property type="match status" value="1"/>
</dbReference>
<keyword evidence="1 4" id="KW-0378">Hydrolase</keyword>
<dbReference type="Proteomes" id="UP000736672">
    <property type="component" value="Unassembled WGS sequence"/>
</dbReference>
<dbReference type="GO" id="GO:0016020">
    <property type="term" value="C:membrane"/>
    <property type="evidence" value="ECO:0007669"/>
    <property type="project" value="TreeGrafter"/>
</dbReference>
<dbReference type="OrthoDB" id="194358at2759"/>
<dbReference type="SUPFAM" id="SSF52151">
    <property type="entry name" value="FabD/lysophospholipase-like"/>
    <property type="match status" value="1"/>
</dbReference>
<keyword evidence="7" id="KW-1185">Reference proteome</keyword>
<evidence type="ECO:0000256" key="3">
    <source>
        <dbReference type="ARBA" id="ARBA00023098"/>
    </source>
</evidence>
<evidence type="ECO:0000313" key="6">
    <source>
        <dbReference type="EMBL" id="KAH7268299.1"/>
    </source>
</evidence>
<dbReference type="SUPFAM" id="SSF52540">
    <property type="entry name" value="P-loop containing nucleoside triphosphate hydrolases"/>
    <property type="match status" value="2"/>
</dbReference>
<evidence type="ECO:0000256" key="4">
    <source>
        <dbReference type="PROSITE-ProRule" id="PRU01161"/>
    </source>
</evidence>
<dbReference type="Pfam" id="PF01734">
    <property type="entry name" value="Patatin"/>
    <property type="match status" value="1"/>
</dbReference>
<dbReference type="PROSITE" id="PS51635">
    <property type="entry name" value="PNPLA"/>
    <property type="match status" value="1"/>
</dbReference>
<dbReference type="GO" id="GO:0019369">
    <property type="term" value="P:arachidonate metabolic process"/>
    <property type="evidence" value="ECO:0007669"/>
    <property type="project" value="TreeGrafter"/>
</dbReference>
<dbReference type="InterPro" id="IPR027417">
    <property type="entry name" value="P-loop_NTPase"/>
</dbReference>
<dbReference type="PANTHER" id="PTHR24185:SF1">
    <property type="entry name" value="CALCIUM-INDEPENDENT PHOSPHOLIPASE A2-GAMMA"/>
    <property type="match status" value="1"/>
</dbReference>
<dbReference type="AlphaFoldDB" id="A0A9P9R7B3"/>
<evidence type="ECO:0000313" key="7">
    <source>
        <dbReference type="Proteomes" id="UP000736672"/>
    </source>
</evidence>
<dbReference type="InterPro" id="IPR002641">
    <property type="entry name" value="PNPLA_dom"/>
</dbReference>
<dbReference type="InterPro" id="IPR016035">
    <property type="entry name" value="Acyl_Trfase/lysoPLipase"/>
</dbReference>
<feature type="active site" description="Nucleophile" evidence="4">
    <location>
        <position position="833"/>
    </location>
</feature>
<name>A0A9P9R7B3_FUSSL</name>
<feature type="domain" description="PNPLA" evidence="5">
    <location>
        <begin position="793"/>
        <end position="1010"/>
    </location>
</feature>